<evidence type="ECO:0000313" key="1">
    <source>
        <dbReference type="EMBL" id="KAL1864523.1"/>
    </source>
</evidence>
<sequence length="247" mass="27541">MLSGASFRETMTHAPERKLCERGSVTRGVIETEPQAYRCQVCFPVGVKRCVCAQDACQRTASVWGWGAGPREIGKKKKVGQITRSRRMYFRGQEGTETNQGRLWGDMKAAGIRRSCSEMRRRLGDLGDDRNEDKIRQAYLRHLGLAQGSTSSMLAPLGKRGDPFCAREGPPYGKKNDVQARPVRGAASMSRYLSLTDVPECRSCTEPEGLRGSVTALENLKEQKQDEAPGSAYLTIFHTRRTNQKTH</sequence>
<proteinExistence type="predicted"/>
<evidence type="ECO:0000313" key="2">
    <source>
        <dbReference type="Proteomes" id="UP001586593"/>
    </source>
</evidence>
<gene>
    <name evidence="1" type="ORF">VTK73DRAFT_5800</name>
</gene>
<reference evidence="1 2" key="1">
    <citation type="journal article" date="2024" name="Commun. Biol.">
        <title>Comparative genomic analysis of thermophilic fungi reveals convergent evolutionary adaptations and gene losses.</title>
        <authorList>
            <person name="Steindorff A.S."/>
            <person name="Aguilar-Pontes M.V."/>
            <person name="Robinson A.J."/>
            <person name="Andreopoulos B."/>
            <person name="LaButti K."/>
            <person name="Kuo A."/>
            <person name="Mondo S."/>
            <person name="Riley R."/>
            <person name="Otillar R."/>
            <person name="Haridas S."/>
            <person name="Lipzen A."/>
            <person name="Grimwood J."/>
            <person name="Schmutz J."/>
            <person name="Clum A."/>
            <person name="Reid I.D."/>
            <person name="Moisan M.C."/>
            <person name="Butler G."/>
            <person name="Nguyen T.T.M."/>
            <person name="Dewar K."/>
            <person name="Conant G."/>
            <person name="Drula E."/>
            <person name="Henrissat B."/>
            <person name="Hansel C."/>
            <person name="Singer S."/>
            <person name="Hutchinson M.I."/>
            <person name="de Vries R.P."/>
            <person name="Natvig D.O."/>
            <person name="Powell A.J."/>
            <person name="Tsang A."/>
            <person name="Grigoriev I.V."/>
        </authorList>
    </citation>
    <scope>NUCLEOTIDE SEQUENCE [LARGE SCALE GENOMIC DNA]</scope>
    <source>
        <strain evidence="1 2">ATCC 24622</strain>
    </source>
</reference>
<keyword evidence="2" id="KW-1185">Reference proteome</keyword>
<accession>A0ABR3WLR2</accession>
<dbReference type="EMBL" id="JAZHXJ010000325">
    <property type="protein sequence ID" value="KAL1864523.1"/>
    <property type="molecule type" value="Genomic_DNA"/>
</dbReference>
<protein>
    <submittedName>
        <fullName evidence="1">Uncharacterized protein</fullName>
    </submittedName>
</protein>
<comment type="caution">
    <text evidence="1">The sequence shown here is derived from an EMBL/GenBank/DDBJ whole genome shotgun (WGS) entry which is preliminary data.</text>
</comment>
<dbReference type="Proteomes" id="UP001586593">
    <property type="component" value="Unassembled WGS sequence"/>
</dbReference>
<name>A0ABR3WLR2_9PEZI</name>
<organism evidence="1 2">
    <name type="scientific">Phialemonium thermophilum</name>
    <dbReference type="NCBI Taxonomy" id="223376"/>
    <lineage>
        <taxon>Eukaryota</taxon>
        <taxon>Fungi</taxon>
        <taxon>Dikarya</taxon>
        <taxon>Ascomycota</taxon>
        <taxon>Pezizomycotina</taxon>
        <taxon>Sordariomycetes</taxon>
        <taxon>Sordariomycetidae</taxon>
        <taxon>Cephalothecales</taxon>
        <taxon>Cephalothecaceae</taxon>
        <taxon>Phialemonium</taxon>
    </lineage>
</organism>